<name>A0A2I2MFC8_9BACT</name>
<protein>
    <submittedName>
        <fullName evidence="1">Uncharacterized protein</fullName>
    </submittedName>
</protein>
<dbReference type="AlphaFoldDB" id="A0A2I2MFC8"/>
<reference evidence="1" key="1">
    <citation type="submission" date="2017-12" db="EMBL/GenBank/DDBJ databases">
        <authorList>
            <consortium name="SysMetEx"/>
        </authorList>
    </citation>
    <scope>NUCLEOTIDE SEQUENCE</scope>
    <source>
        <strain evidence="1">Pb_238</strain>
    </source>
</reference>
<evidence type="ECO:0000313" key="1">
    <source>
        <dbReference type="EMBL" id="SOU92415.1"/>
    </source>
</evidence>
<accession>A0A2I2MFC8</accession>
<proteinExistence type="predicted"/>
<organism evidence="1">
    <name type="scientific">Leptospirillum ferriphilum</name>
    <dbReference type="NCBI Taxonomy" id="178606"/>
    <lineage>
        <taxon>Bacteria</taxon>
        <taxon>Pseudomonadati</taxon>
        <taxon>Nitrospirota</taxon>
        <taxon>Nitrospiria</taxon>
        <taxon>Nitrospirales</taxon>
        <taxon>Nitrospiraceae</taxon>
        <taxon>Leptospirillum</taxon>
    </lineage>
</organism>
<gene>
    <name evidence="1" type="ORF">LFTS_01042</name>
</gene>
<sequence length="131" mass="15088">MDSPKSVNDLKRLAEDSFLSSSPREKMDVCDAIEIIPYEILAEIDLLDFLRRNPDLFTRNFYSRNCIDEYGNLSIQALLLEMLASEMKEHLRSVSSSFHQKEGAISTAPPHFHDRIFAIFQPEAWSQLPRA</sequence>
<dbReference type="EMBL" id="LT966316">
    <property type="protein sequence ID" value="SOU92415.1"/>
    <property type="molecule type" value="Genomic_DNA"/>
</dbReference>